<keyword evidence="2" id="KW-1185">Reference proteome</keyword>
<reference evidence="1 2" key="1">
    <citation type="submission" date="2018-03" db="EMBL/GenBank/DDBJ databases">
        <title>Bioinformatic expansion and discovery of thiopeptide antibiotics.</title>
        <authorList>
            <person name="Schwalen C.J."/>
            <person name="Hudson G.A."/>
            <person name="Mitchell D.A."/>
        </authorList>
    </citation>
    <scope>NUCLEOTIDE SEQUENCE [LARGE SCALE GENOMIC DNA]</scope>
    <source>
        <strain evidence="1 2">NRRL 8041</strain>
    </source>
</reference>
<evidence type="ECO:0000313" key="1">
    <source>
        <dbReference type="EMBL" id="PYC74905.1"/>
    </source>
</evidence>
<evidence type="ECO:0000313" key="2">
    <source>
        <dbReference type="Proteomes" id="UP000248333"/>
    </source>
</evidence>
<comment type="caution">
    <text evidence="1">The sequence shown here is derived from an EMBL/GenBank/DDBJ whole genome shotgun (WGS) entry which is preliminary data.</text>
</comment>
<dbReference type="AlphaFoldDB" id="A0A318NSR5"/>
<dbReference type="Proteomes" id="UP000248333">
    <property type="component" value="Unassembled WGS sequence"/>
</dbReference>
<dbReference type="EMBL" id="PYBV01000005">
    <property type="protein sequence ID" value="PYC74905.1"/>
    <property type="molecule type" value="Genomic_DNA"/>
</dbReference>
<proteinExistence type="predicted"/>
<sequence>MLCMRDENLVGFWDSSPYDYGSMESSWLCLRRDGTGWTAVANTGSAAVSQLTWDCPRDGEVELRYTWTASGRWAPGTPFILAEIDEQGPYDELVRTRYSVGTETPPVEDAPVTALHLDKSVEFTHRFALASRETDQSESEATPAAED</sequence>
<name>A0A318NSR5_9ACTN</name>
<protein>
    <submittedName>
        <fullName evidence="1">Uncharacterized protein</fullName>
    </submittedName>
</protein>
<accession>A0A318NSR5</accession>
<gene>
    <name evidence="1" type="ORF">C7C45_03155</name>
</gene>
<organism evidence="1 2">
    <name type="scientific">Micromonospora arborensis</name>
    <dbReference type="NCBI Taxonomy" id="2116518"/>
    <lineage>
        <taxon>Bacteria</taxon>
        <taxon>Bacillati</taxon>
        <taxon>Actinomycetota</taxon>
        <taxon>Actinomycetes</taxon>
        <taxon>Micromonosporales</taxon>
        <taxon>Micromonosporaceae</taxon>
        <taxon>Micromonospora</taxon>
    </lineage>
</organism>